<evidence type="ECO:0000256" key="3">
    <source>
        <dbReference type="ARBA" id="ARBA00022723"/>
    </source>
</evidence>
<comment type="subcellular location">
    <subcellularLocation>
        <location evidence="1">Cytoplasm</location>
    </subcellularLocation>
</comment>
<dbReference type="PANTHER" id="PTHR36438:SF1">
    <property type="entry name" value="IRON-SULFUR CLUSTER REPAIR PROTEIN YTFE"/>
    <property type="match status" value="1"/>
</dbReference>
<dbReference type="PANTHER" id="PTHR36438">
    <property type="entry name" value="IRON-SULFUR CLUSTER REPAIR PROTEIN YTFE"/>
    <property type="match status" value="1"/>
</dbReference>
<dbReference type="Pfam" id="PF04405">
    <property type="entry name" value="ScdA_N"/>
    <property type="match status" value="1"/>
</dbReference>
<evidence type="ECO:0000313" key="6">
    <source>
        <dbReference type="EMBL" id="AYD47116.1"/>
    </source>
</evidence>
<feature type="domain" description="Hemerythrin-like" evidence="5">
    <location>
        <begin position="83"/>
        <end position="233"/>
    </location>
</feature>
<dbReference type="KEGG" id="ark:D6B99_05505"/>
<dbReference type="AlphaFoldDB" id="A0A386HNC5"/>
<name>A0A386HNC5_9BACT</name>
<dbReference type="GO" id="GO:0005737">
    <property type="term" value="C:cytoplasm"/>
    <property type="evidence" value="ECO:0007669"/>
    <property type="project" value="UniProtKB-SubCell"/>
</dbReference>
<dbReference type="OrthoDB" id="9797132at2"/>
<evidence type="ECO:0000256" key="4">
    <source>
        <dbReference type="ARBA" id="ARBA00023004"/>
    </source>
</evidence>
<dbReference type="Pfam" id="PF01814">
    <property type="entry name" value="Hemerythrin"/>
    <property type="match status" value="1"/>
</dbReference>
<dbReference type="Gene3D" id="1.20.120.520">
    <property type="entry name" value="nmb1532 protein domain like"/>
    <property type="match status" value="1"/>
</dbReference>
<gene>
    <name evidence="6" type="primary">ric</name>
    <name evidence="6" type="ORF">D6B99_05505</name>
</gene>
<evidence type="ECO:0000313" key="7">
    <source>
        <dbReference type="Proteomes" id="UP000266118"/>
    </source>
</evidence>
<keyword evidence="4" id="KW-0408">Iron</keyword>
<protein>
    <submittedName>
        <fullName evidence="6">Iron-sulfur cluster repair di-iron protein</fullName>
    </submittedName>
</protein>
<dbReference type="InterPro" id="IPR012312">
    <property type="entry name" value="Hemerythrin-like"/>
</dbReference>
<keyword evidence="3" id="KW-0479">Metal-binding</keyword>
<evidence type="ECO:0000256" key="2">
    <source>
        <dbReference type="ARBA" id="ARBA00022490"/>
    </source>
</evidence>
<keyword evidence="2" id="KW-0963">Cytoplasm</keyword>
<reference evidence="6 7" key="1">
    <citation type="submission" date="2018-09" db="EMBL/GenBank/DDBJ databases">
        <title>Arachidicoccus sp. nov., a bacterium isolated from soil.</title>
        <authorList>
            <person name="Weon H.-Y."/>
            <person name="Kwon S.-W."/>
            <person name="Lee S.A."/>
        </authorList>
    </citation>
    <scope>NUCLEOTIDE SEQUENCE [LARGE SCALE GENOMIC DNA]</scope>
    <source>
        <strain evidence="6 7">KIS59-12</strain>
    </source>
</reference>
<dbReference type="Proteomes" id="UP000266118">
    <property type="component" value="Chromosome"/>
</dbReference>
<dbReference type="GO" id="GO:0046872">
    <property type="term" value="F:metal ion binding"/>
    <property type="evidence" value="ECO:0007669"/>
    <property type="project" value="UniProtKB-KW"/>
</dbReference>
<keyword evidence="7" id="KW-1185">Reference proteome</keyword>
<evidence type="ECO:0000259" key="5">
    <source>
        <dbReference type="Pfam" id="PF01814"/>
    </source>
</evidence>
<dbReference type="NCBIfam" id="TIGR03652">
    <property type="entry name" value="FeS_repair_RIC"/>
    <property type="match status" value="1"/>
</dbReference>
<organism evidence="6 7">
    <name type="scientific">Arachidicoccus soli</name>
    <dbReference type="NCBI Taxonomy" id="2341117"/>
    <lineage>
        <taxon>Bacteria</taxon>
        <taxon>Pseudomonadati</taxon>
        <taxon>Bacteroidota</taxon>
        <taxon>Chitinophagia</taxon>
        <taxon>Chitinophagales</taxon>
        <taxon>Chitinophagaceae</taxon>
        <taxon>Arachidicoccus</taxon>
    </lineage>
</organism>
<accession>A0A386HNC5</accession>
<dbReference type="InterPro" id="IPR019903">
    <property type="entry name" value="RIC_family"/>
</dbReference>
<dbReference type="EMBL" id="CP032489">
    <property type="protein sequence ID" value="AYD47116.1"/>
    <property type="molecule type" value="Genomic_DNA"/>
</dbReference>
<evidence type="ECO:0000256" key="1">
    <source>
        <dbReference type="ARBA" id="ARBA00004496"/>
    </source>
</evidence>
<proteinExistence type="predicted"/>
<sequence>MKNIDENSIVGSIVADDYRMSSVFVKFGIDFCCQGNRSIAESCKAEDINMNEVIDALKQQSENPTTTRTEDYESWSLDFLAQHIIQKHHKYVTTQIPILQTLLAKIVQVHGALHPELKQIENLFNISAGEFTMHMKKEELMLFPFIRKMVITKETNGELPIAHFGKIENPVHLMMQEHDGEGERFKEMAALSNNFTPPIDACNTYRTTYKLLKEFEEDLHLHIHLENNILFPKSIELEEELSKNS</sequence>
<dbReference type="RefSeq" id="WP_119985888.1">
    <property type="nucleotide sequence ID" value="NZ_CP032489.1"/>
</dbReference>